<keyword evidence="1" id="KW-0812">Transmembrane</keyword>
<evidence type="ECO:0000313" key="2">
    <source>
        <dbReference type="EMBL" id="SEB60551.1"/>
    </source>
</evidence>
<dbReference type="OrthoDB" id="1550598at2"/>
<evidence type="ECO:0000256" key="1">
    <source>
        <dbReference type="SAM" id="Phobius"/>
    </source>
</evidence>
<dbReference type="PIRSF" id="PIRSF009141">
    <property type="entry name" value="UCP009141"/>
    <property type="match status" value="1"/>
</dbReference>
<gene>
    <name evidence="2" type="ORF">SAMN04489806_1259</name>
</gene>
<protein>
    <submittedName>
        <fullName evidence="2">Uncharacterized membrane protein YoaT, DUF817 family</fullName>
    </submittedName>
</protein>
<feature type="transmembrane region" description="Helical" evidence="1">
    <location>
        <begin position="128"/>
        <end position="146"/>
    </location>
</feature>
<feature type="transmembrane region" description="Helical" evidence="1">
    <location>
        <begin position="258"/>
        <end position="280"/>
    </location>
</feature>
<dbReference type="RefSeq" id="WP_091181480.1">
    <property type="nucleotide sequence ID" value="NZ_FNRY01000001.1"/>
</dbReference>
<reference evidence="2 3" key="1">
    <citation type="submission" date="2016-10" db="EMBL/GenBank/DDBJ databases">
        <authorList>
            <person name="de Groot N.N."/>
        </authorList>
    </citation>
    <scope>NUCLEOTIDE SEQUENCE [LARGE SCALE GENOMIC DNA]</scope>
    <source>
        <strain evidence="2 3">DSM 21799</strain>
    </source>
</reference>
<dbReference type="STRING" id="640635.SAMN04489806_1259"/>
<keyword evidence="1" id="KW-0472">Membrane</keyword>
<sequence length="295" mass="33288">MALRPDLTALERRLDDAARSLLARAPRSRSWAALVEFLVFGAKQAWACVFGGALLVVIVTARLWYPDGAAVARNDALTIAAIVIQVLMVWGGLETLRELRVIVLFHVAGTLMELFKTDVGSWAYDPGGVLRILSVPLFTGFMYGAVGSYMVRVYRLFELRFTRYPPVWATAIIAAAIYVNFFTHHFMIDLRWFLLAAVLLAFGFSTMHFRVFRHSYRMPLTLAFALVAVFIWLAENIGTFAGAWTYPDQVEAWHPVSIAKLVSWFLLMIISVVLVTCVYPPRRPEPVMVREPEPT</sequence>
<dbReference type="EMBL" id="FNRY01000001">
    <property type="protein sequence ID" value="SEB60551.1"/>
    <property type="molecule type" value="Genomic_DNA"/>
</dbReference>
<organism evidence="2 3">
    <name type="scientific">Paramicrobacterium humi</name>
    <dbReference type="NCBI Taxonomy" id="640635"/>
    <lineage>
        <taxon>Bacteria</taxon>
        <taxon>Bacillati</taxon>
        <taxon>Actinomycetota</taxon>
        <taxon>Actinomycetes</taxon>
        <taxon>Micrococcales</taxon>
        <taxon>Microbacteriaceae</taxon>
        <taxon>Paramicrobacterium</taxon>
    </lineage>
</organism>
<keyword evidence="1" id="KW-1133">Transmembrane helix</keyword>
<evidence type="ECO:0000313" key="3">
    <source>
        <dbReference type="Proteomes" id="UP000199183"/>
    </source>
</evidence>
<name>A0A1H4KPY6_9MICO</name>
<feature type="transmembrane region" description="Helical" evidence="1">
    <location>
        <begin position="192"/>
        <end position="212"/>
    </location>
</feature>
<dbReference type="Proteomes" id="UP000199183">
    <property type="component" value="Unassembled WGS sequence"/>
</dbReference>
<dbReference type="Pfam" id="PF05675">
    <property type="entry name" value="DUF817"/>
    <property type="match status" value="1"/>
</dbReference>
<keyword evidence="3" id="KW-1185">Reference proteome</keyword>
<feature type="transmembrane region" description="Helical" evidence="1">
    <location>
        <begin position="76"/>
        <end position="93"/>
    </location>
</feature>
<accession>A0A1H4KPY6</accession>
<dbReference type="InterPro" id="IPR008535">
    <property type="entry name" value="DUF817"/>
</dbReference>
<proteinExistence type="predicted"/>
<feature type="transmembrane region" description="Helical" evidence="1">
    <location>
        <begin position="44"/>
        <end position="64"/>
    </location>
</feature>
<feature type="transmembrane region" description="Helical" evidence="1">
    <location>
        <begin position="224"/>
        <end position="246"/>
    </location>
</feature>
<feature type="transmembrane region" description="Helical" evidence="1">
    <location>
        <begin position="167"/>
        <end position="186"/>
    </location>
</feature>
<dbReference type="AlphaFoldDB" id="A0A1H4KPY6"/>